<gene>
    <name evidence="1" type="ORF">Plec18167_008440</name>
</gene>
<keyword evidence="2" id="KW-1185">Reference proteome</keyword>
<evidence type="ECO:0000313" key="1">
    <source>
        <dbReference type="EMBL" id="KAL1867974.1"/>
    </source>
</evidence>
<dbReference type="Proteomes" id="UP001583193">
    <property type="component" value="Unassembled WGS sequence"/>
</dbReference>
<evidence type="ECO:0000313" key="2">
    <source>
        <dbReference type="Proteomes" id="UP001583193"/>
    </source>
</evidence>
<dbReference type="EMBL" id="JAVDPF010000041">
    <property type="protein sequence ID" value="KAL1867974.1"/>
    <property type="molecule type" value="Genomic_DNA"/>
</dbReference>
<name>A0ABR3WWU6_9EURO</name>
<proteinExistence type="predicted"/>
<reference evidence="1 2" key="1">
    <citation type="journal article" date="2024" name="IMA Fungus">
        <title>IMA Genome - F19 : A genome assembly and annotation guide to empower mycologists, including annotated draft genome sequences of Ceratocystis pirilliformis, Diaporthe australafricana, Fusarium ophioides, Paecilomyces lecythidis, and Sporothrix stenoceras.</title>
        <authorList>
            <person name="Aylward J."/>
            <person name="Wilson A.M."/>
            <person name="Visagie C.M."/>
            <person name="Spraker J."/>
            <person name="Barnes I."/>
            <person name="Buitendag C."/>
            <person name="Ceriani C."/>
            <person name="Del Mar Angel L."/>
            <person name="du Plessis D."/>
            <person name="Fuchs T."/>
            <person name="Gasser K."/>
            <person name="Kramer D."/>
            <person name="Li W."/>
            <person name="Munsamy K."/>
            <person name="Piso A."/>
            <person name="Price J.L."/>
            <person name="Sonnekus B."/>
            <person name="Thomas C."/>
            <person name="van der Nest A."/>
            <person name="van Dijk A."/>
            <person name="van Heerden A."/>
            <person name="van Vuuren N."/>
            <person name="Yilmaz N."/>
            <person name="Duong T.A."/>
            <person name="van der Merwe N.A."/>
            <person name="Wingfield M.J."/>
            <person name="Wingfield B.D."/>
        </authorList>
    </citation>
    <scope>NUCLEOTIDE SEQUENCE [LARGE SCALE GENOMIC DNA]</scope>
    <source>
        <strain evidence="1 2">CMW 18167</strain>
    </source>
</reference>
<comment type="caution">
    <text evidence="1">The sequence shown here is derived from an EMBL/GenBank/DDBJ whole genome shotgun (WGS) entry which is preliminary data.</text>
</comment>
<accession>A0ABR3WWU6</accession>
<protein>
    <submittedName>
        <fullName evidence="1">Uncharacterized protein</fullName>
    </submittedName>
</protein>
<organism evidence="1 2">
    <name type="scientific">Paecilomyces lecythidis</name>
    <dbReference type="NCBI Taxonomy" id="3004212"/>
    <lineage>
        <taxon>Eukaryota</taxon>
        <taxon>Fungi</taxon>
        <taxon>Dikarya</taxon>
        <taxon>Ascomycota</taxon>
        <taxon>Pezizomycotina</taxon>
        <taxon>Eurotiomycetes</taxon>
        <taxon>Eurotiomycetidae</taxon>
        <taxon>Eurotiales</taxon>
        <taxon>Thermoascaceae</taxon>
        <taxon>Paecilomyces</taxon>
    </lineage>
</organism>
<sequence>MFAAKASEIGTMESRTATWLSCFIVDQWHSARFGVPGSIKIDHAILHALNGTMPGVSATTRIQLHIAVVTSKVSAALGECENSPTGLMADPLPLVRVFETELSMIQDRYACEWSPADEVSFLDARLSLYSYVLGQEKTEPLNKEVIVQSSITARQLLIVLTTFPDTLTKGTIHVFRAASYAVFLLLRILGTAPSELIDETGIRNIIRQTFTLLRDITQTANDRRSQCVRVCRIIENMIDYEDWNKDTPFLGKAESFMGMNFIADVAARGIMKANIRNAAAHAERDCQQDVIAAAPPGASNFGIDFSIFDPMGWDVNFRNSDDLLFFNENL</sequence>